<comment type="similarity">
    <text evidence="2 5">Belongs to the RxLR effector family.</text>
</comment>
<accession>A0A3F2RNJ7</accession>
<dbReference type="InterPro" id="IPR031825">
    <property type="entry name" value="RXLR"/>
</dbReference>
<comment type="function">
    <text evidence="5">Effector that suppresses plant defense responses during pathogen infection.</text>
</comment>
<dbReference type="Proteomes" id="UP000277300">
    <property type="component" value="Unassembled WGS sequence"/>
</dbReference>
<protein>
    <recommendedName>
        <fullName evidence="5">RxLR effector protein</fullName>
    </recommendedName>
</protein>
<evidence type="ECO:0000313" key="10">
    <source>
        <dbReference type="Proteomes" id="UP000284657"/>
    </source>
</evidence>
<gene>
    <name evidence="7" type="ORF">BBJ29_007916</name>
    <name evidence="8" type="ORF">BBP00_00005794</name>
</gene>
<name>A0A3F2RNJ7_9STRA</name>
<evidence type="ECO:0000256" key="5">
    <source>
        <dbReference type="RuleBase" id="RU367124"/>
    </source>
</evidence>
<sequence length="254" mass="28197">MRVYFTVLAAAVTLIASTDASLAYTDSDQTKLSKVVSDFGIHSIESHQIEEKRFLRTHVDTSEEEDEDKNKNNEERAGTLNKLNDLTKAKIEVGISKIFWHRPNMRVCYILLATVVTSFASTNAVWVAADSGQISKIAAIEPIKATQTDGKRFLRTYDDAEDSDDEERVGNLSVLDDLTANAAMMNDFAFLQRTLSGWDTMGKNADDIANILRADKASDKVIDILPQIFTRYKQLKIDKAKEAAIALAKRAGTS</sequence>
<evidence type="ECO:0000256" key="3">
    <source>
        <dbReference type="ARBA" id="ARBA00022525"/>
    </source>
</evidence>
<evidence type="ECO:0000256" key="1">
    <source>
        <dbReference type="ARBA" id="ARBA00004613"/>
    </source>
</evidence>
<dbReference type="Pfam" id="PF16810">
    <property type="entry name" value="RXLR"/>
    <property type="match status" value="2"/>
</dbReference>
<evidence type="ECO:0000256" key="4">
    <source>
        <dbReference type="ARBA" id="ARBA00022729"/>
    </source>
</evidence>
<reference evidence="9 10" key="1">
    <citation type="submission" date="2018-07" db="EMBL/GenBank/DDBJ databases">
        <title>Genome sequencing of oomycete isolates from Chile give support for New Zealand origin for Phytophthora kernoviae and make available the first Nothophytophthora sp. genome.</title>
        <authorList>
            <person name="Studholme D.J."/>
            <person name="Sanfuentes E."/>
            <person name="Panda P."/>
            <person name="Hill R."/>
            <person name="Sambles C."/>
            <person name="Grant M."/>
            <person name="Williams N.M."/>
            <person name="Mcdougal R.L."/>
        </authorList>
    </citation>
    <scope>NUCLEOTIDE SEQUENCE [LARGE SCALE GENOMIC DNA]</scope>
    <source>
        <strain evidence="8">Chile6</strain>
        <strain evidence="7">Chile7</strain>
    </source>
</reference>
<dbReference type="OrthoDB" id="10572481at2759"/>
<dbReference type="AlphaFoldDB" id="A0A3F2RNJ7"/>
<evidence type="ECO:0000313" key="8">
    <source>
        <dbReference type="EMBL" id="RLN60755.1"/>
    </source>
</evidence>
<feature type="signal peptide" evidence="5">
    <location>
        <begin position="1"/>
        <end position="20"/>
    </location>
</feature>
<proteinExistence type="inferred from homology"/>
<feature type="region of interest" description="Disordered" evidence="6">
    <location>
        <begin position="58"/>
        <end position="77"/>
    </location>
</feature>
<evidence type="ECO:0000256" key="2">
    <source>
        <dbReference type="ARBA" id="ARBA00010400"/>
    </source>
</evidence>
<dbReference type="GO" id="GO:0005576">
    <property type="term" value="C:extracellular region"/>
    <property type="evidence" value="ECO:0007669"/>
    <property type="project" value="UniProtKB-SubCell"/>
</dbReference>
<comment type="caution">
    <text evidence="8">The sequence shown here is derived from an EMBL/GenBank/DDBJ whole genome shotgun (WGS) entry which is preliminary data.</text>
</comment>
<keyword evidence="4 5" id="KW-0732">Signal</keyword>
<evidence type="ECO:0000256" key="6">
    <source>
        <dbReference type="SAM" id="MobiDB-lite"/>
    </source>
</evidence>
<comment type="domain">
    <text evidence="5">The RxLR-dEER motif acts to carry the protein into the host cell cytoplasm through binding to cell surface phosphatidylinositol-3-phosphate.</text>
</comment>
<feature type="compositionally biased region" description="Basic and acidic residues" evidence="6">
    <location>
        <begin position="68"/>
        <end position="77"/>
    </location>
</feature>
<evidence type="ECO:0000313" key="9">
    <source>
        <dbReference type="Proteomes" id="UP000277300"/>
    </source>
</evidence>
<feature type="chain" id="PRO_5033879935" description="RxLR effector protein" evidence="5">
    <location>
        <begin position="21"/>
        <end position="254"/>
    </location>
</feature>
<keyword evidence="3 5" id="KW-0964">Secreted</keyword>
<dbReference type="Proteomes" id="UP000284657">
    <property type="component" value="Unassembled WGS sequence"/>
</dbReference>
<dbReference type="EMBL" id="MBDO02000178">
    <property type="protein sequence ID" value="RLN60755.1"/>
    <property type="molecule type" value="Genomic_DNA"/>
</dbReference>
<dbReference type="EMBL" id="MBAD02002526">
    <property type="protein sequence ID" value="RLN46932.1"/>
    <property type="molecule type" value="Genomic_DNA"/>
</dbReference>
<evidence type="ECO:0000313" key="7">
    <source>
        <dbReference type="EMBL" id="RLN46932.1"/>
    </source>
</evidence>
<comment type="subcellular location">
    <subcellularLocation>
        <location evidence="1 5">Secreted</location>
    </subcellularLocation>
</comment>
<organism evidence="8 9">
    <name type="scientific">Phytophthora kernoviae</name>
    <dbReference type="NCBI Taxonomy" id="325452"/>
    <lineage>
        <taxon>Eukaryota</taxon>
        <taxon>Sar</taxon>
        <taxon>Stramenopiles</taxon>
        <taxon>Oomycota</taxon>
        <taxon>Peronosporomycetes</taxon>
        <taxon>Peronosporales</taxon>
        <taxon>Peronosporaceae</taxon>
        <taxon>Phytophthora</taxon>
    </lineage>
</organism>